<dbReference type="Gene3D" id="3.30.450.20">
    <property type="entry name" value="PAS domain"/>
    <property type="match status" value="1"/>
</dbReference>
<dbReference type="CDD" id="cd00130">
    <property type="entry name" value="PAS"/>
    <property type="match status" value="1"/>
</dbReference>
<dbReference type="InterPro" id="IPR001633">
    <property type="entry name" value="EAL_dom"/>
</dbReference>
<evidence type="ECO:0000259" key="4">
    <source>
        <dbReference type="PROSITE" id="PS50112"/>
    </source>
</evidence>
<dbReference type="InterPro" id="IPR013767">
    <property type="entry name" value="PAS_fold"/>
</dbReference>
<dbReference type="GO" id="GO:0071111">
    <property type="term" value="F:cyclic-guanylate-specific phosphodiesterase activity"/>
    <property type="evidence" value="ECO:0007669"/>
    <property type="project" value="UniProtKB-EC"/>
</dbReference>
<dbReference type="Gene3D" id="3.30.70.270">
    <property type="match status" value="1"/>
</dbReference>
<protein>
    <submittedName>
        <fullName evidence="8">Putative diguanylate cyclase/phosphodiesterase (GGDEF &amp; EAL domains) with PAS/PAC sensor(S) and Response Regulator Receiver modulation</fullName>
    </submittedName>
</protein>
<feature type="modified residue" description="4-aspartylphosphate" evidence="2">
    <location>
        <position position="69"/>
    </location>
</feature>
<sequence length="698" mass="78463">MKLSSQLESSILRSNDKPPCILVVDDDEAIRALLCHFMKKIGWSYVTAEDGKEAIDKSISAHPDIILMDAKMPVMDGFDACKHIKETTATRHIPILIITALDDDQSVNQAYASGASDYVPKPIHWAILRNRVEFLYKMAVAERQLNLTAKVFESTTEGIVVTDDKACVLNVNPAFEQITGYSWQEVVGKSINLLKSGRHDKRFYHRMWQALKQKGLWQGELWNRRKSGEIYPQWLNISAIRAPDETVESYVGVFSDLTRIKESEQNLLYLSGHDSVTDLPNRLLFNDRLNQTLVEAKDEKGNLAILILDLDRFKAINDSMGHDVGDALLRSIAERLRQAIPVTATLARMGGDEFAIILPNLEQSQDAAQQAGEILENISHPIMMESVELSIGASIGITIYPLDGTDTAQLMRNAETAMYHAKKSGRNNFQFYRSELNTASLARILLESNLRNAVEREEFLLFYQPQLNVQTGEFSGMEALIRWLHPDQGMVSPGEFIPLSEETGLIVPMGKWALYEACRQTRLWHEKTGKDLRVSVNLSGIQFRLPDFTDMVIQAIEETGIPPHFLELELTESIAMGDVEETLEKLTILSDYGVLLAIDDFGTGFSSLSYLKKFPINTLKVDQSFVRNCTKDPEDAAIIRGFINLAHSLNLGVIAEGVETEEQQTFLQEASCDEIQGYLYGKPLGVEEFTRFIMADSE</sequence>
<dbReference type="Gene3D" id="3.40.50.2300">
    <property type="match status" value="1"/>
</dbReference>
<evidence type="ECO:0000259" key="3">
    <source>
        <dbReference type="PROSITE" id="PS50110"/>
    </source>
</evidence>
<reference evidence="8" key="1">
    <citation type="submission" date="2015-04" db="EMBL/GenBank/DDBJ databases">
        <authorList>
            <person name="Syromyatnikov M.Y."/>
            <person name="Popov V.N."/>
        </authorList>
    </citation>
    <scope>NUCLEOTIDE SEQUENCE</scope>
    <source>
        <strain evidence="8">MO-1</strain>
    </source>
</reference>
<dbReference type="GO" id="GO:0000160">
    <property type="term" value="P:phosphorelay signal transduction system"/>
    <property type="evidence" value="ECO:0007669"/>
    <property type="project" value="InterPro"/>
</dbReference>
<dbReference type="CDD" id="cd01949">
    <property type="entry name" value="GGDEF"/>
    <property type="match status" value="1"/>
</dbReference>
<dbReference type="NCBIfam" id="TIGR00229">
    <property type="entry name" value="sensory_box"/>
    <property type="match status" value="1"/>
</dbReference>
<feature type="domain" description="Response regulatory" evidence="3">
    <location>
        <begin position="20"/>
        <end position="136"/>
    </location>
</feature>
<dbReference type="SMART" id="SM00091">
    <property type="entry name" value="PAS"/>
    <property type="match status" value="1"/>
</dbReference>
<proteinExistence type="predicted"/>
<dbReference type="SUPFAM" id="SSF55073">
    <property type="entry name" value="Nucleotide cyclase"/>
    <property type="match status" value="1"/>
</dbReference>
<dbReference type="PROSITE" id="PS50113">
    <property type="entry name" value="PAC"/>
    <property type="match status" value="1"/>
</dbReference>
<dbReference type="InterPro" id="IPR035965">
    <property type="entry name" value="PAS-like_dom_sf"/>
</dbReference>
<dbReference type="SUPFAM" id="SSF52172">
    <property type="entry name" value="CheY-like"/>
    <property type="match status" value="1"/>
</dbReference>
<dbReference type="InterPro" id="IPR001610">
    <property type="entry name" value="PAC"/>
</dbReference>
<dbReference type="SMART" id="SM00267">
    <property type="entry name" value="GGDEF"/>
    <property type="match status" value="1"/>
</dbReference>
<dbReference type="PROSITE" id="PS50887">
    <property type="entry name" value="GGDEF"/>
    <property type="match status" value="1"/>
</dbReference>
<dbReference type="InterPro" id="IPR000700">
    <property type="entry name" value="PAS-assoc_C"/>
</dbReference>
<dbReference type="InterPro" id="IPR043128">
    <property type="entry name" value="Rev_trsase/Diguanyl_cyclase"/>
</dbReference>
<dbReference type="EMBL" id="LO017727">
    <property type="protein sequence ID" value="CRH05009.1"/>
    <property type="molecule type" value="Genomic_DNA"/>
</dbReference>
<dbReference type="SMART" id="SM00052">
    <property type="entry name" value="EAL"/>
    <property type="match status" value="1"/>
</dbReference>
<accession>A0A1S7LG28</accession>
<dbReference type="SMART" id="SM00448">
    <property type="entry name" value="REC"/>
    <property type="match status" value="1"/>
</dbReference>
<dbReference type="PROSITE" id="PS50883">
    <property type="entry name" value="EAL"/>
    <property type="match status" value="1"/>
</dbReference>
<dbReference type="NCBIfam" id="TIGR00254">
    <property type="entry name" value="GGDEF"/>
    <property type="match status" value="1"/>
</dbReference>
<evidence type="ECO:0000313" key="8">
    <source>
        <dbReference type="EMBL" id="CRH05009.1"/>
    </source>
</evidence>
<dbReference type="AlphaFoldDB" id="A0A1S7LG28"/>
<dbReference type="SUPFAM" id="SSF55785">
    <property type="entry name" value="PYP-like sensor domain (PAS domain)"/>
    <property type="match status" value="1"/>
</dbReference>
<feature type="domain" description="PAS" evidence="4">
    <location>
        <begin position="144"/>
        <end position="190"/>
    </location>
</feature>
<dbReference type="InterPro" id="IPR052155">
    <property type="entry name" value="Biofilm_reg_signaling"/>
</dbReference>
<name>A0A1S7LG28_MAGMO</name>
<keyword evidence="2" id="KW-0597">Phosphoprotein</keyword>
<dbReference type="InterPro" id="IPR000160">
    <property type="entry name" value="GGDEF_dom"/>
</dbReference>
<dbReference type="InterPro" id="IPR011006">
    <property type="entry name" value="CheY-like_superfamily"/>
</dbReference>
<dbReference type="InterPro" id="IPR029787">
    <property type="entry name" value="Nucleotide_cyclase"/>
</dbReference>
<dbReference type="InterPro" id="IPR001789">
    <property type="entry name" value="Sig_transdc_resp-reg_receiver"/>
</dbReference>
<dbReference type="CDD" id="cd01948">
    <property type="entry name" value="EAL"/>
    <property type="match status" value="1"/>
</dbReference>
<comment type="catalytic activity">
    <reaction evidence="1">
        <text>3',3'-c-di-GMP + H2O = 5'-phosphoguanylyl(3'-&gt;5')guanosine + H(+)</text>
        <dbReference type="Rhea" id="RHEA:24902"/>
        <dbReference type="ChEBI" id="CHEBI:15377"/>
        <dbReference type="ChEBI" id="CHEBI:15378"/>
        <dbReference type="ChEBI" id="CHEBI:58754"/>
        <dbReference type="ChEBI" id="CHEBI:58805"/>
        <dbReference type="EC" id="3.1.4.52"/>
    </reaction>
    <physiologicalReaction direction="left-to-right" evidence="1">
        <dbReference type="Rhea" id="RHEA:24903"/>
    </physiologicalReaction>
</comment>
<dbReference type="FunFam" id="3.30.70.270:FF:000001">
    <property type="entry name" value="Diguanylate cyclase domain protein"/>
    <property type="match status" value="1"/>
</dbReference>
<dbReference type="Pfam" id="PF00989">
    <property type="entry name" value="PAS"/>
    <property type="match status" value="1"/>
</dbReference>
<dbReference type="Pfam" id="PF00563">
    <property type="entry name" value="EAL"/>
    <property type="match status" value="1"/>
</dbReference>
<dbReference type="PANTHER" id="PTHR44757:SF2">
    <property type="entry name" value="BIOFILM ARCHITECTURE MAINTENANCE PROTEIN MBAA"/>
    <property type="match status" value="1"/>
</dbReference>
<dbReference type="GO" id="GO:0006355">
    <property type="term" value="P:regulation of DNA-templated transcription"/>
    <property type="evidence" value="ECO:0007669"/>
    <property type="project" value="InterPro"/>
</dbReference>
<dbReference type="FunFam" id="3.20.20.450:FF:000001">
    <property type="entry name" value="Cyclic di-GMP phosphodiesterase yahA"/>
    <property type="match status" value="1"/>
</dbReference>
<gene>
    <name evidence="8" type="ORF">MAGMO_0808</name>
</gene>
<dbReference type="GO" id="GO:0071732">
    <property type="term" value="P:cellular response to nitric oxide"/>
    <property type="evidence" value="ECO:0007669"/>
    <property type="project" value="UniProtKB-ARBA"/>
</dbReference>
<evidence type="ECO:0000259" key="7">
    <source>
        <dbReference type="PROSITE" id="PS50887"/>
    </source>
</evidence>
<evidence type="ECO:0000256" key="1">
    <source>
        <dbReference type="ARBA" id="ARBA00051114"/>
    </source>
</evidence>
<dbReference type="InterPro" id="IPR035919">
    <property type="entry name" value="EAL_sf"/>
</dbReference>
<dbReference type="PROSITE" id="PS50110">
    <property type="entry name" value="RESPONSE_REGULATORY"/>
    <property type="match status" value="1"/>
</dbReference>
<feature type="domain" description="GGDEF" evidence="7">
    <location>
        <begin position="301"/>
        <end position="434"/>
    </location>
</feature>
<dbReference type="InterPro" id="IPR000014">
    <property type="entry name" value="PAS"/>
</dbReference>
<evidence type="ECO:0000259" key="6">
    <source>
        <dbReference type="PROSITE" id="PS50883"/>
    </source>
</evidence>
<evidence type="ECO:0000256" key="2">
    <source>
        <dbReference type="PROSITE-ProRule" id="PRU00169"/>
    </source>
</evidence>
<feature type="domain" description="EAL" evidence="6">
    <location>
        <begin position="443"/>
        <end position="697"/>
    </location>
</feature>
<dbReference type="Pfam" id="PF00990">
    <property type="entry name" value="GGDEF"/>
    <property type="match status" value="1"/>
</dbReference>
<dbReference type="PANTHER" id="PTHR44757">
    <property type="entry name" value="DIGUANYLATE CYCLASE DGCP"/>
    <property type="match status" value="1"/>
</dbReference>
<dbReference type="PROSITE" id="PS50112">
    <property type="entry name" value="PAS"/>
    <property type="match status" value="1"/>
</dbReference>
<evidence type="ECO:0000259" key="5">
    <source>
        <dbReference type="PROSITE" id="PS50113"/>
    </source>
</evidence>
<dbReference type="SMART" id="SM00086">
    <property type="entry name" value="PAC"/>
    <property type="match status" value="1"/>
</dbReference>
<dbReference type="SUPFAM" id="SSF141868">
    <property type="entry name" value="EAL domain-like"/>
    <property type="match status" value="1"/>
</dbReference>
<feature type="domain" description="PAC" evidence="5">
    <location>
        <begin position="217"/>
        <end position="269"/>
    </location>
</feature>
<organism evidence="8">
    <name type="scientific">Magnetococcus massalia (strain MO-1)</name>
    <dbReference type="NCBI Taxonomy" id="451514"/>
    <lineage>
        <taxon>Bacteria</taxon>
        <taxon>Pseudomonadati</taxon>
        <taxon>Pseudomonadota</taxon>
        <taxon>Magnetococcia</taxon>
        <taxon>Magnetococcales</taxon>
        <taxon>Magnetococcaceae</taxon>
        <taxon>Magnetococcus</taxon>
    </lineage>
</organism>
<dbReference type="Gene3D" id="3.20.20.450">
    <property type="entry name" value="EAL domain"/>
    <property type="match status" value="1"/>
</dbReference>
<dbReference type="Pfam" id="PF00072">
    <property type="entry name" value="Response_reg"/>
    <property type="match status" value="1"/>
</dbReference>